<dbReference type="InterPro" id="IPR052942">
    <property type="entry name" value="LPS_cholinephosphotransferase"/>
</dbReference>
<reference evidence="2 3" key="1">
    <citation type="journal article" date="2013" name="Genome Announc.">
        <title>Complete genome sequence of Clostridium stercorarium subsp. stercorarium strain DSM 8532, a thermophilic degrader of plant cell wall fibers.</title>
        <authorList>
            <person name="Poehlein A."/>
            <person name="Zverlov V.V."/>
            <person name="Daniel R."/>
            <person name="Schwarz W.H."/>
            <person name="Liebl W."/>
        </authorList>
    </citation>
    <scope>NUCLEOTIDE SEQUENCE [LARGE SCALE GENOMIC DNA]</scope>
    <source>
        <strain evidence="3">ATCC 35414 / DSM 8532 / NCIMB 11754</strain>
    </source>
</reference>
<dbReference type="AlphaFoldDB" id="L7VKD4"/>
<dbReference type="eggNOG" id="COG3475">
    <property type="taxonomic scope" value="Bacteria"/>
</dbReference>
<dbReference type="InterPro" id="IPR007074">
    <property type="entry name" value="LicD/FKTN/FKRP_NTP_transf"/>
</dbReference>
<keyword evidence="3" id="KW-1185">Reference proteome</keyword>
<accession>L7VKD4</accession>
<dbReference type="EMBL" id="CP004044">
    <property type="protein sequence ID" value="AGC67182.1"/>
    <property type="molecule type" value="Genomic_DNA"/>
</dbReference>
<feature type="domain" description="LicD/FKTN/FKRP nucleotidyltransferase" evidence="1">
    <location>
        <begin position="44"/>
        <end position="277"/>
    </location>
</feature>
<organism evidence="2 3">
    <name type="scientific">Thermoclostridium stercorarium (strain ATCC 35414 / DSM 8532 / NCIMB 11754)</name>
    <name type="common">Clostridium stercorarium</name>
    <dbReference type="NCBI Taxonomy" id="1121335"/>
    <lineage>
        <taxon>Bacteria</taxon>
        <taxon>Bacillati</taxon>
        <taxon>Bacillota</taxon>
        <taxon>Clostridia</taxon>
        <taxon>Eubacteriales</taxon>
        <taxon>Oscillospiraceae</taxon>
        <taxon>Thermoclostridium</taxon>
    </lineage>
</organism>
<dbReference type="KEGG" id="css:Cst_c01540"/>
<dbReference type="PANTHER" id="PTHR43404">
    <property type="entry name" value="LIPOPOLYSACCHARIDE CHOLINEPHOSPHOTRANSFERASE LICD"/>
    <property type="match status" value="1"/>
</dbReference>
<dbReference type="STRING" id="1121335.Cst_c01540"/>
<dbReference type="RefSeq" id="WP_015357879.1">
    <property type="nucleotide sequence ID" value="NC_020134.1"/>
</dbReference>
<dbReference type="PANTHER" id="PTHR43404:SF2">
    <property type="entry name" value="LIPOPOLYSACCHARIDE CHOLINEPHOSPHOTRANSFERASE LICD"/>
    <property type="match status" value="1"/>
</dbReference>
<dbReference type="GO" id="GO:0009100">
    <property type="term" value="P:glycoprotein metabolic process"/>
    <property type="evidence" value="ECO:0007669"/>
    <property type="project" value="UniProtKB-ARBA"/>
</dbReference>
<evidence type="ECO:0000313" key="2">
    <source>
        <dbReference type="EMBL" id="AGC67182.1"/>
    </source>
</evidence>
<name>L7VKD4_THES1</name>
<proteinExistence type="predicted"/>
<protein>
    <submittedName>
        <fullName evidence="2">LICD protein family</fullName>
    </submittedName>
</protein>
<dbReference type="KEGG" id="csd:Clst_0147"/>
<dbReference type="Proteomes" id="UP000011220">
    <property type="component" value="Chromosome"/>
</dbReference>
<dbReference type="PATRIC" id="fig|1121335.3.peg.148"/>
<dbReference type="Pfam" id="PF04991">
    <property type="entry name" value="LicD"/>
    <property type="match status" value="1"/>
</dbReference>
<evidence type="ECO:0000313" key="3">
    <source>
        <dbReference type="Proteomes" id="UP000011220"/>
    </source>
</evidence>
<gene>
    <name evidence="2" type="ordered locus">Cst_c01540</name>
</gene>
<sequence length="300" mass="35082">MIYTRKVAADLVRKSKLLYNLNQDESNKLKQCLLEMYSDILRVCEKYNIRVMLGGGSALGAVRHGGFIPWDDDLDLIMPREDYNKFISVFDKELSDLYEITSPNSKYNVSNTFTKVYKKDTILVEMFNANSDVPKGVYIDIFPIEYVPENKYIRLLKGFFANLTYYIGYSAMIYQLRNDILKEYFSASLAGKVNYRLRTTIGFCASFASYKKWFNFYDRVLARGKDSNLCGIPSGRGHYFGEILPKEAFLPPREILFEGRKAYVPNNVDLYLRNLYGNYMEIPPIEKRERHYFIEFKIND</sequence>
<evidence type="ECO:0000259" key="1">
    <source>
        <dbReference type="Pfam" id="PF04991"/>
    </source>
</evidence>